<dbReference type="EMBL" id="BARS01010247">
    <property type="protein sequence ID" value="GAF91422.1"/>
    <property type="molecule type" value="Genomic_DNA"/>
</dbReference>
<gene>
    <name evidence="1" type="ORF">S01H1_19048</name>
</gene>
<comment type="caution">
    <text evidence="1">The sequence shown here is derived from an EMBL/GenBank/DDBJ whole genome shotgun (WGS) entry which is preliminary data.</text>
</comment>
<dbReference type="AlphaFoldDB" id="X0TTC3"/>
<evidence type="ECO:0000313" key="1">
    <source>
        <dbReference type="EMBL" id="GAF91422.1"/>
    </source>
</evidence>
<reference evidence="1" key="1">
    <citation type="journal article" date="2014" name="Front. Microbiol.">
        <title>High frequency of phylogenetically diverse reductive dehalogenase-homologous genes in deep subseafloor sedimentary metagenomes.</title>
        <authorList>
            <person name="Kawai M."/>
            <person name="Futagami T."/>
            <person name="Toyoda A."/>
            <person name="Takaki Y."/>
            <person name="Nishi S."/>
            <person name="Hori S."/>
            <person name="Arai W."/>
            <person name="Tsubouchi T."/>
            <person name="Morono Y."/>
            <person name="Uchiyama I."/>
            <person name="Ito T."/>
            <person name="Fujiyama A."/>
            <person name="Inagaki F."/>
            <person name="Takami H."/>
        </authorList>
    </citation>
    <scope>NUCLEOTIDE SEQUENCE</scope>
    <source>
        <strain evidence="1">Expedition CK06-06</strain>
    </source>
</reference>
<accession>X0TTC3</accession>
<feature type="non-terminal residue" evidence="1">
    <location>
        <position position="117"/>
    </location>
</feature>
<sequence>MKLPRYTAQTPPPRISGVARATNIGALTQTSEQAKWSGVGAFGRGLSFAGQMAFQARQNRQALDDTIEWGTATSRVKDRFRLAGDAAERMDVSMDMLESDDPNYLKTLASFSTIKKD</sequence>
<protein>
    <submittedName>
        <fullName evidence="1">Uncharacterized protein</fullName>
    </submittedName>
</protein>
<organism evidence="1">
    <name type="scientific">marine sediment metagenome</name>
    <dbReference type="NCBI Taxonomy" id="412755"/>
    <lineage>
        <taxon>unclassified sequences</taxon>
        <taxon>metagenomes</taxon>
        <taxon>ecological metagenomes</taxon>
    </lineage>
</organism>
<proteinExistence type="predicted"/>
<name>X0TTC3_9ZZZZ</name>